<feature type="compositionally biased region" description="Basic and acidic residues" evidence="5">
    <location>
        <begin position="1572"/>
        <end position="1582"/>
    </location>
</feature>
<feature type="region of interest" description="Disordered" evidence="5">
    <location>
        <begin position="693"/>
        <end position="771"/>
    </location>
</feature>
<accession>A0AAW0TP50</accession>
<keyword evidence="1 4" id="KW-0479">Metal-binding</keyword>
<feature type="compositionally biased region" description="Basic and acidic residues" evidence="5">
    <location>
        <begin position="1484"/>
        <end position="1518"/>
    </location>
</feature>
<feature type="compositionally biased region" description="Basic and acidic residues" evidence="5">
    <location>
        <begin position="693"/>
        <end position="703"/>
    </location>
</feature>
<evidence type="ECO:0000256" key="4">
    <source>
        <dbReference type="PROSITE-ProRule" id="PRU00125"/>
    </source>
</evidence>
<feature type="region of interest" description="Disordered" evidence="5">
    <location>
        <begin position="235"/>
        <end position="439"/>
    </location>
</feature>
<feature type="domain" description="LIM zinc-binding" evidence="6">
    <location>
        <begin position="1992"/>
        <end position="2052"/>
    </location>
</feature>
<organism evidence="7 8">
    <name type="scientific">Scylla paramamosain</name>
    <name type="common">Mud crab</name>
    <dbReference type="NCBI Taxonomy" id="85552"/>
    <lineage>
        <taxon>Eukaryota</taxon>
        <taxon>Metazoa</taxon>
        <taxon>Ecdysozoa</taxon>
        <taxon>Arthropoda</taxon>
        <taxon>Crustacea</taxon>
        <taxon>Multicrustacea</taxon>
        <taxon>Malacostraca</taxon>
        <taxon>Eumalacostraca</taxon>
        <taxon>Eucarida</taxon>
        <taxon>Decapoda</taxon>
        <taxon>Pleocyemata</taxon>
        <taxon>Brachyura</taxon>
        <taxon>Eubrachyura</taxon>
        <taxon>Portunoidea</taxon>
        <taxon>Portunidae</taxon>
        <taxon>Portuninae</taxon>
        <taxon>Scylla</taxon>
    </lineage>
</organism>
<feature type="compositionally biased region" description="Basic and acidic residues" evidence="5">
    <location>
        <begin position="518"/>
        <end position="528"/>
    </location>
</feature>
<gene>
    <name evidence="7" type="ORF">O3P69_020870</name>
</gene>
<evidence type="ECO:0000259" key="6">
    <source>
        <dbReference type="PROSITE" id="PS50023"/>
    </source>
</evidence>
<feature type="compositionally biased region" description="Acidic residues" evidence="5">
    <location>
        <begin position="2332"/>
        <end position="2343"/>
    </location>
</feature>
<reference evidence="7 8" key="1">
    <citation type="submission" date="2023-03" db="EMBL/GenBank/DDBJ databases">
        <title>High-quality genome of Scylla paramamosain provides insights in environmental adaptation.</title>
        <authorList>
            <person name="Zhang L."/>
        </authorList>
    </citation>
    <scope>NUCLEOTIDE SEQUENCE [LARGE SCALE GENOMIC DNA]</scope>
    <source>
        <strain evidence="7">LZ_2023a</strain>
        <tissue evidence="7">Muscle</tissue>
    </source>
</reference>
<keyword evidence="8" id="KW-1185">Reference proteome</keyword>
<feature type="compositionally biased region" description="Basic and acidic residues" evidence="5">
    <location>
        <begin position="1342"/>
        <end position="1360"/>
    </location>
</feature>
<feature type="compositionally biased region" description="Basic and acidic residues" evidence="5">
    <location>
        <begin position="579"/>
        <end position="596"/>
    </location>
</feature>
<feature type="region of interest" description="Disordered" evidence="5">
    <location>
        <begin position="2177"/>
        <end position="2196"/>
    </location>
</feature>
<feature type="compositionally biased region" description="Basic and acidic residues" evidence="5">
    <location>
        <begin position="739"/>
        <end position="760"/>
    </location>
</feature>
<feature type="compositionally biased region" description="Low complexity" evidence="5">
    <location>
        <begin position="1920"/>
        <end position="1941"/>
    </location>
</feature>
<feature type="compositionally biased region" description="Polar residues" evidence="5">
    <location>
        <begin position="1883"/>
        <end position="1896"/>
    </location>
</feature>
<dbReference type="SMART" id="SM00132">
    <property type="entry name" value="LIM"/>
    <property type="match status" value="2"/>
</dbReference>
<feature type="region of interest" description="Disordered" evidence="5">
    <location>
        <begin position="480"/>
        <end position="635"/>
    </location>
</feature>
<feature type="region of interest" description="Disordered" evidence="5">
    <location>
        <begin position="1248"/>
        <end position="1315"/>
    </location>
</feature>
<dbReference type="Proteomes" id="UP001487740">
    <property type="component" value="Unassembled WGS sequence"/>
</dbReference>
<feature type="region of interest" description="Disordered" evidence="5">
    <location>
        <begin position="1447"/>
        <end position="1782"/>
    </location>
</feature>
<feature type="compositionally biased region" description="Acidic residues" evidence="5">
    <location>
        <begin position="1536"/>
        <end position="1553"/>
    </location>
</feature>
<feature type="compositionally biased region" description="Basic and acidic residues" evidence="5">
    <location>
        <begin position="2187"/>
        <end position="2196"/>
    </location>
</feature>
<dbReference type="PROSITE" id="PS00478">
    <property type="entry name" value="LIM_DOMAIN_1"/>
    <property type="match status" value="1"/>
</dbReference>
<dbReference type="PANTHER" id="PTHR24206">
    <property type="entry name" value="OS06G0237300 PROTEIN"/>
    <property type="match status" value="1"/>
</dbReference>
<feature type="compositionally biased region" description="Basic and acidic residues" evidence="5">
    <location>
        <begin position="1200"/>
        <end position="1209"/>
    </location>
</feature>
<evidence type="ECO:0000313" key="8">
    <source>
        <dbReference type="Proteomes" id="UP001487740"/>
    </source>
</evidence>
<feature type="compositionally biased region" description="Low complexity" evidence="5">
    <location>
        <begin position="1101"/>
        <end position="1139"/>
    </location>
</feature>
<evidence type="ECO:0000256" key="3">
    <source>
        <dbReference type="ARBA" id="ARBA00023038"/>
    </source>
</evidence>
<dbReference type="PROSITE" id="PS50023">
    <property type="entry name" value="LIM_DOMAIN_2"/>
    <property type="match status" value="2"/>
</dbReference>
<feature type="compositionally biased region" description="Basic and acidic residues" evidence="5">
    <location>
        <begin position="1255"/>
        <end position="1265"/>
    </location>
</feature>
<feature type="region of interest" description="Disordered" evidence="5">
    <location>
        <begin position="1883"/>
        <end position="1904"/>
    </location>
</feature>
<feature type="region of interest" description="Disordered" evidence="5">
    <location>
        <begin position="1060"/>
        <end position="1223"/>
    </location>
</feature>
<feature type="compositionally biased region" description="Basic and acidic residues" evidence="5">
    <location>
        <begin position="1460"/>
        <end position="1470"/>
    </location>
</feature>
<feature type="region of interest" description="Disordered" evidence="5">
    <location>
        <begin position="986"/>
        <end position="1040"/>
    </location>
</feature>
<proteinExistence type="predicted"/>
<dbReference type="CDD" id="cd09358">
    <property type="entry name" value="LIM_Mical_like"/>
    <property type="match status" value="1"/>
</dbReference>
<feature type="compositionally biased region" description="Low complexity" evidence="5">
    <location>
        <begin position="722"/>
        <end position="734"/>
    </location>
</feature>
<feature type="compositionally biased region" description="Acidic residues" evidence="5">
    <location>
        <begin position="129"/>
        <end position="140"/>
    </location>
</feature>
<feature type="region of interest" description="Disordered" evidence="5">
    <location>
        <begin position="936"/>
        <end position="961"/>
    </location>
</feature>
<feature type="region of interest" description="Disordered" evidence="5">
    <location>
        <begin position="1331"/>
        <end position="1371"/>
    </location>
</feature>
<keyword evidence="3 4" id="KW-0440">LIM domain</keyword>
<feature type="region of interest" description="Disordered" evidence="5">
    <location>
        <begin position="1920"/>
        <end position="1945"/>
    </location>
</feature>
<protein>
    <recommendedName>
        <fullName evidence="6">LIM zinc-binding domain-containing protein</fullName>
    </recommendedName>
</protein>
<name>A0AAW0TP50_SCYPA</name>
<feature type="compositionally biased region" description="Basic and acidic residues" evidence="5">
    <location>
        <begin position="1629"/>
        <end position="1689"/>
    </location>
</feature>
<feature type="compositionally biased region" description="Polar residues" evidence="5">
    <location>
        <begin position="1331"/>
        <end position="1341"/>
    </location>
</feature>
<dbReference type="InterPro" id="IPR001781">
    <property type="entry name" value="Znf_LIM"/>
</dbReference>
<feature type="region of interest" description="Disordered" evidence="5">
    <location>
        <begin position="2328"/>
        <end position="2347"/>
    </location>
</feature>
<feature type="compositionally biased region" description="Acidic residues" evidence="5">
    <location>
        <begin position="1064"/>
        <end position="1100"/>
    </location>
</feature>
<dbReference type="CDD" id="cd09445">
    <property type="entry name" value="LIM_Mical_like_2"/>
    <property type="match status" value="1"/>
</dbReference>
<feature type="compositionally biased region" description="Basic and acidic residues" evidence="5">
    <location>
        <begin position="335"/>
        <end position="348"/>
    </location>
</feature>
<feature type="compositionally biased region" description="Acidic residues" evidence="5">
    <location>
        <begin position="244"/>
        <end position="253"/>
    </location>
</feature>
<feature type="compositionally biased region" description="Basic and acidic residues" evidence="5">
    <location>
        <begin position="484"/>
        <end position="504"/>
    </location>
</feature>
<feature type="region of interest" description="Disordered" evidence="5">
    <location>
        <begin position="2119"/>
        <end position="2171"/>
    </location>
</feature>
<feature type="compositionally biased region" description="Basic and acidic residues" evidence="5">
    <location>
        <begin position="306"/>
        <end position="323"/>
    </location>
</feature>
<feature type="compositionally biased region" description="Basic and acidic residues" evidence="5">
    <location>
        <begin position="262"/>
        <end position="277"/>
    </location>
</feature>
<feature type="compositionally biased region" description="Basic and acidic residues" evidence="5">
    <location>
        <begin position="875"/>
        <end position="885"/>
    </location>
</feature>
<feature type="region of interest" description="Disordered" evidence="5">
    <location>
        <begin position="101"/>
        <end position="222"/>
    </location>
</feature>
<feature type="compositionally biased region" description="Basic and acidic residues" evidence="5">
    <location>
        <begin position="195"/>
        <end position="222"/>
    </location>
</feature>
<feature type="region of interest" description="Disordered" evidence="5">
    <location>
        <begin position="2428"/>
        <end position="2491"/>
    </location>
</feature>
<feature type="compositionally biased region" description="Acidic residues" evidence="5">
    <location>
        <begin position="2122"/>
        <end position="2160"/>
    </location>
</feature>
<feature type="compositionally biased region" description="Basic and acidic residues" evidence="5">
    <location>
        <begin position="626"/>
        <end position="635"/>
    </location>
</feature>
<evidence type="ECO:0000313" key="7">
    <source>
        <dbReference type="EMBL" id="KAK8389206.1"/>
    </source>
</evidence>
<dbReference type="SUPFAM" id="SSF57716">
    <property type="entry name" value="Glucocorticoid receptor-like (DNA-binding domain)"/>
    <property type="match status" value="4"/>
</dbReference>
<dbReference type="Pfam" id="PF00412">
    <property type="entry name" value="LIM"/>
    <property type="match status" value="2"/>
</dbReference>
<dbReference type="EMBL" id="JARAKH010000028">
    <property type="protein sequence ID" value="KAK8389206.1"/>
    <property type="molecule type" value="Genomic_DNA"/>
</dbReference>
<feature type="compositionally biased region" description="Polar residues" evidence="5">
    <location>
        <begin position="376"/>
        <end position="389"/>
    </location>
</feature>
<evidence type="ECO:0000256" key="2">
    <source>
        <dbReference type="ARBA" id="ARBA00022833"/>
    </source>
</evidence>
<feature type="compositionally biased region" description="Basic and acidic residues" evidence="5">
    <location>
        <begin position="289"/>
        <end position="298"/>
    </location>
</feature>
<evidence type="ECO:0000256" key="5">
    <source>
        <dbReference type="SAM" id="MobiDB-lite"/>
    </source>
</evidence>
<feature type="compositionally biased region" description="Basic and acidic residues" evidence="5">
    <location>
        <begin position="986"/>
        <end position="1004"/>
    </location>
</feature>
<feature type="compositionally biased region" description="Basic and acidic residues" evidence="5">
    <location>
        <begin position="943"/>
        <end position="960"/>
    </location>
</feature>
<feature type="compositionally biased region" description="Acidic residues" evidence="5">
    <location>
        <begin position="2447"/>
        <end position="2485"/>
    </location>
</feature>
<feature type="compositionally biased region" description="Polar residues" evidence="5">
    <location>
        <begin position="1471"/>
        <end position="1482"/>
    </location>
</feature>
<dbReference type="Gene3D" id="2.10.110.10">
    <property type="entry name" value="Cysteine Rich Protein"/>
    <property type="match status" value="2"/>
</dbReference>
<feature type="compositionally biased region" description="Acidic residues" evidence="5">
    <location>
        <begin position="1018"/>
        <end position="1040"/>
    </location>
</feature>
<feature type="compositionally biased region" description="Acidic residues" evidence="5">
    <location>
        <begin position="611"/>
        <end position="625"/>
    </location>
</feature>
<sequence>MDKAKEWLTTLTAHLPEWCAEWIPDVDQWQWQQWHPADLWQWARTREWRVPELPRWGEDGTLVPEWIFPSYWRKRVREAVLWVWLIFITFLAAREEQTQREVEGSQLENDSGAAAHADDQRQKVPSVPEEGEEEEDDEETGAWRGGLERPGGLTRYPGIENLLAQPPTATPPPPRHRPPPPVTATQVSNKQILLKPDETQSRKNESREGGSEEPGEKNHQDEVWKTLLAKYGTEECVRETDKAAEEDDEEEVPEYVGTAEEIVERYSAKFEEPRQDMSPEEEFSAKVGRRLEEYLQRLDEDDEESSQAKEVEQKTKEVEQTEKEVEETGDAAETEEARDIEDGGERLEGITSNGNENRIFIVIEDEESEDDRRNLNDISEGSEISQALETQDAELKDEGQLEEEIKELSSQQNGLSCEAEPQEEAVMETVPEASGKVDDREEIVEHAADTVQPETPHDAAEGMKAELKDDTINMTEEQLSDATLEEKGKETKEEYTKEVVEKTPETATTYVAEDQTEESIKLSSGEEVKLEEDAEITSIEPPKEQDEMAEQESTKQTSPQPPEEVKQEEVQTLAAAEEGSERHDNVSEDVIMKEQDSIESEALATRHETQEETTEEDKVVEEEEEEKYKQIKEDETIKDEGKETLEIKVATDVSVEENKVVEEQETANKDAREDEKVLETEVFVKLPEDVKKEAVEEEKKHQVEAGVTEDEERELPTDKAAEVAATEPPAAVEEIQVDEETHFEDGKAEESKDEAMVVEEHMEDEEVPVASVEGWTQDVWGTLGQAPGEAAPLVPPASIDMMEEDTEDVMEVDVEEEVGETMEEDLEVFVDDVDLRELPESPVPLPTVPEEEDHLAEVQDLLVRPPPRKHRRRHRQEEEHADTKGMSEAAAVADPSLAKYMTMPPALSPEEEEELRKYLAESGDAKDLSVDKFMSMPTELTEQEQKELEEAVRERERVRQAESAGLDRFLNMPVGLTEQEIHELKDLEREKEEAAVQPWERGDVGFEDYLSMPHTLTEEEERMLQEGEEDEEERQFASEEEYREYVKNKFLSQLEEDALRMAEEDYDYDEDYDDDYEYEDDEEYEDEEEVEDEDEGEMEGEYVMVSDLAAASNLPQAAAASTATVPAATAPAAATATPAKMVDEAVNTELNDPKEDAKSKKKPFPFPKKSDRETTPEDSNSAAQKKFFHFGSLGTKRKKETPDFLDKKYLGNPNGRKFDGGGGGGSLSAAFCTVGDQVTRAVLQKVKGQIRQGKATKEVGLRKDFAGVSESGGVGSPKTSRGFTRLYLKPDQSDSGAGDEETPLSNPAEHLNSKNELEHVFAKIIKSYKSPNYQTTQGSKPNHSDNVTKSEMNEAKRTLDATEQTQEEDATRVFIKDAEKDLMSSPILDIIMEEEEEEMDAEVALVFTHEREVAKAGGDEEDFWLRWSNEERACVSAARDCCSPWQLAEGADTDREDNEEAVRWSEEKEGSSQTGVKVTVNNEENDKTNRNEEEKDEEVMGRKYKQETIREKKAEETQRGSAMANVETTDAAMESQVEDEDDFWGSKNDDDDIFVPRHRFDPVQCDQEENDTEAKEEQKAEQMEQEEEEEEEEGNNFFGSDDDDKGAKGLRFKKRTTTTTRTENGIGGIEKKKEVVEQVEKKKQIEESGGKKIEVTTEKKKVEVREERKKADIKEEKKKEVEEEKKKEAIEEEDKENGVAEDGGEKKKKKKKHRDSEDGERLRKKKKKKRDSEKENKEASSSSSANELDSEEEHLAAPTPPLFNGHAIIRHPENGCNGEQVKDENLNDREPLIIHETNIKEGFHSLLHAYKENTRSAKETPEPAPLSDGEDLAGVSVKQLRSSYLSVAQDTKRATPDILKTPVKPEIKAELNTSVNISSLVDTYSTSHPRPVTPSSRPDDITPVSLRSLKSAYEATASGSSCAVSRHSSSGSCSPAGGSPAPKEELNVSLQQLREEYCRSVQDGLSRSHTPSKQPLDTGVSIRQLQVSQVSSECRQCGKQVFQMEKIVAEKAAWHKNCFRCKECNCILTLETYQSHEGVLYCKPHFKELFRPKVVVEDPDEARKERSTNKPDYGLEDLSHANLKQKFKMFEQISTEEERVPDPIPVRRSQSLLTKAARFMQSDDDYGIENSELGEYDEDEEDEDYEEDEEEDGEEGEEGEDGKLNKKSRAASFSGMKDLKAGFARKNRQDELTKKRRQELAKFRQMLCAGKNISTREIFEGGNEDEKGQLRRKEQIKIEGQIDAKNLRERFEKGLSVVESDSEESGDRREVDRVFKEAETASKARNLFKQIDKTVAEGGEVVLRPASSAQARRENRLSRDGKRIRNFTSQIFEDEDESNEEEGERSSLADRFKFFATYEERAKEDAKRRKKLFLCSSDPDGEDQGIDMEELELGRDPNLVKCTDNYEDEVDCRGTRKLLAKFKKMEKQAEIIDKGPRPPKQFTPPPEGEEDYDSDEEYSDEEYSDEEEEDSEEEDSEEEDSEEEDGKPKYKDEVLEMVKSSQSAKKAASLRAKFEKWESEVERNNEYNQSIERYEDEDECMPSIDTARNLRAMFENKAQESTQPVGQRPKVKVNRFVGGGGDKCMLCDHTVYAMERLEVAGRVLHKNCFKCCKCSTKLSMNTFSIGGDDMYCTTHYKQAFTEKGTYDVFTPNKGKWTRKIEATNSESSKSQE</sequence>
<feature type="domain" description="LIM zinc-binding" evidence="6">
    <location>
        <begin position="2582"/>
        <end position="2642"/>
    </location>
</feature>
<dbReference type="GO" id="GO:0046872">
    <property type="term" value="F:metal ion binding"/>
    <property type="evidence" value="ECO:0007669"/>
    <property type="project" value="UniProtKB-KW"/>
</dbReference>
<feature type="compositionally biased region" description="Acidic residues" evidence="5">
    <location>
        <begin position="324"/>
        <end position="334"/>
    </location>
</feature>
<feature type="region of interest" description="Disordered" evidence="5">
    <location>
        <begin position="837"/>
        <end position="896"/>
    </location>
</feature>
<comment type="caution">
    <text evidence="7">The sequence shown here is derived from an EMBL/GenBank/DDBJ whole genome shotgun (WGS) entry which is preliminary data.</text>
</comment>
<evidence type="ECO:0000256" key="1">
    <source>
        <dbReference type="ARBA" id="ARBA00022723"/>
    </source>
</evidence>
<feature type="compositionally biased region" description="Acidic residues" evidence="5">
    <location>
        <begin position="1583"/>
        <end position="1604"/>
    </location>
</feature>
<keyword evidence="2 4" id="KW-0862">Zinc</keyword>